<dbReference type="GO" id="GO:0031175">
    <property type="term" value="P:neuron projection development"/>
    <property type="evidence" value="ECO:0007669"/>
    <property type="project" value="TreeGrafter"/>
</dbReference>
<accession>T1KK11</accession>
<dbReference type="Proteomes" id="UP000015104">
    <property type="component" value="Unassembled WGS sequence"/>
</dbReference>
<protein>
    <submittedName>
        <fullName evidence="2">Uncharacterized protein</fullName>
    </submittedName>
</protein>
<dbReference type="GO" id="GO:0005886">
    <property type="term" value="C:plasma membrane"/>
    <property type="evidence" value="ECO:0007669"/>
    <property type="project" value="TreeGrafter"/>
</dbReference>
<evidence type="ECO:0000256" key="1">
    <source>
        <dbReference type="SAM" id="Phobius"/>
    </source>
</evidence>
<dbReference type="PANTHER" id="PTHR11683">
    <property type="entry name" value="MYELIN PROTEOLIPID"/>
    <property type="match status" value="1"/>
</dbReference>
<dbReference type="HOGENOM" id="CLU_067938_0_0_1"/>
<gene>
    <name evidence="2" type="primary">107364676</name>
</gene>
<dbReference type="OrthoDB" id="6488972at2759"/>
<sequence>MNKSTGISYSSINRAGVVRRTYCNPCCGCHPWLKLKSCLKSCARLPWTIIFAILMSSNGIGLICYSLVRSTVLSDQLTYDLFNRKYIWLNDLEVGIIILGFVISLLILINLIIGCTTNTQKRPRYNFTTSCYDNLCTPASNCVVKTLFIINYILLVITIAATLTLGIFLFAAYTTSSLCANTFSDGNINTDADITPNSNQTRDSLNLLIFQPFIGLPQNETQLLILTGSRLTKFCDELIPSVLVYVQMCFAGLILLVTGLLNFILTVNTNWTVITTKRKFEEVVFLNSAEMTNFDEME</sequence>
<keyword evidence="3" id="KW-1185">Reference proteome</keyword>
<proteinExistence type="predicted"/>
<dbReference type="EMBL" id="CAEY01000172">
    <property type="status" value="NOT_ANNOTATED_CDS"/>
    <property type="molecule type" value="Genomic_DNA"/>
</dbReference>
<dbReference type="InterPro" id="IPR001614">
    <property type="entry name" value="Myelin_PLP"/>
</dbReference>
<name>T1KK11_TETUR</name>
<feature type="transmembrane region" description="Helical" evidence="1">
    <location>
        <begin position="149"/>
        <end position="173"/>
    </location>
</feature>
<feature type="transmembrane region" description="Helical" evidence="1">
    <location>
        <begin position="94"/>
        <end position="115"/>
    </location>
</feature>
<evidence type="ECO:0000313" key="3">
    <source>
        <dbReference type="Proteomes" id="UP000015104"/>
    </source>
</evidence>
<evidence type="ECO:0000313" key="2">
    <source>
        <dbReference type="EnsemblMetazoa" id="tetur13g01980.1"/>
    </source>
</evidence>
<feature type="transmembrane region" description="Helical" evidence="1">
    <location>
        <begin position="45"/>
        <end position="68"/>
    </location>
</feature>
<keyword evidence="1" id="KW-1133">Transmembrane helix</keyword>
<feature type="transmembrane region" description="Helical" evidence="1">
    <location>
        <begin position="242"/>
        <end position="265"/>
    </location>
</feature>
<organism evidence="2 3">
    <name type="scientific">Tetranychus urticae</name>
    <name type="common">Two-spotted spider mite</name>
    <dbReference type="NCBI Taxonomy" id="32264"/>
    <lineage>
        <taxon>Eukaryota</taxon>
        <taxon>Metazoa</taxon>
        <taxon>Ecdysozoa</taxon>
        <taxon>Arthropoda</taxon>
        <taxon>Chelicerata</taxon>
        <taxon>Arachnida</taxon>
        <taxon>Acari</taxon>
        <taxon>Acariformes</taxon>
        <taxon>Trombidiformes</taxon>
        <taxon>Prostigmata</taxon>
        <taxon>Eleutherengona</taxon>
        <taxon>Raphignathae</taxon>
        <taxon>Tetranychoidea</taxon>
        <taxon>Tetranychidae</taxon>
        <taxon>Tetranychus</taxon>
    </lineage>
</organism>
<dbReference type="PANTHER" id="PTHR11683:SF12">
    <property type="entry name" value="M6, ISOFORM F"/>
    <property type="match status" value="1"/>
</dbReference>
<dbReference type="AlphaFoldDB" id="T1KK11"/>
<dbReference type="EnsemblMetazoa" id="tetur13g01980.1">
    <property type="protein sequence ID" value="tetur13g01980.1"/>
    <property type="gene ID" value="tetur13g01980"/>
</dbReference>
<dbReference type="KEGG" id="tut:107364676"/>
<keyword evidence="1" id="KW-0472">Membrane</keyword>
<dbReference type="Pfam" id="PF01275">
    <property type="entry name" value="Myelin_PLP"/>
    <property type="match status" value="1"/>
</dbReference>
<reference evidence="2" key="2">
    <citation type="submission" date="2015-06" db="UniProtKB">
        <authorList>
            <consortium name="EnsemblMetazoa"/>
        </authorList>
    </citation>
    <scope>IDENTIFICATION</scope>
</reference>
<keyword evidence="1" id="KW-0812">Transmembrane</keyword>
<reference evidence="3" key="1">
    <citation type="submission" date="2011-08" db="EMBL/GenBank/DDBJ databases">
        <authorList>
            <person name="Rombauts S."/>
        </authorList>
    </citation>
    <scope>NUCLEOTIDE SEQUENCE</scope>
    <source>
        <strain evidence="3">London</strain>
    </source>
</reference>